<comment type="caution">
    <text evidence="1">The sequence shown here is derived from an EMBL/GenBank/DDBJ whole genome shotgun (WGS) entry which is preliminary data.</text>
</comment>
<reference evidence="2" key="1">
    <citation type="submission" date="2020-12" db="EMBL/GenBank/DDBJ databases">
        <title>Hymenobacter sp.</title>
        <authorList>
            <person name="Kim M.K."/>
        </authorList>
    </citation>
    <scope>NUCLEOTIDE SEQUENCE [LARGE SCALE GENOMIC DNA]</scope>
    <source>
        <strain evidence="2">BT325</strain>
    </source>
</reference>
<evidence type="ECO:0000313" key="1">
    <source>
        <dbReference type="EMBL" id="MBJ6126251.1"/>
    </source>
</evidence>
<accession>A0ABS0Y1Q8</accession>
<evidence type="ECO:0000313" key="2">
    <source>
        <dbReference type="Proteomes" id="UP000620670"/>
    </source>
</evidence>
<proteinExistence type="predicted"/>
<name>A0ABS0Y1Q8_9HYPH</name>
<gene>
    <name evidence="1" type="ORF">JAO75_12645</name>
</gene>
<dbReference type="EMBL" id="JAELXT010000011">
    <property type="protein sequence ID" value="MBJ6126251.1"/>
    <property type="molecule type" value="Genomic_DNA"/>
</dbReference>
<sequence>MRYLHQSVEPIAEFLESRGLRLFLLDFKGEEPSKPVDATALKPYLEESNLLWGDNPNTYLVAAHGAQPPTMMVHEAVEQAETESPIILALVAYADGGIISVSNQQFDFQRETQSGEWWKPTNLSQPALSSLWLRKLLAMFKRE</sequence>
<keyword evidence="2" id="KW-1185">Reference proteome</keyword>
<dbReference type="RefSeq" id="WP_199049501.1">
    <property type="nucleotide sequence ID" value="NZ_JAELXT010000011.1"/>
</dbReference>
<organism evidence="1 2">
    <name type="scientific">Microvirga splendida</name>
    <dbReference type="NCBI Taxonomy" id="2795727"/>
    <lineage>
        <taxon>Bacteria</taxon>
        <taxon>Pseudomonadati</taxon>
        <taxon>Pseudomonadota</taxon>
        <taxon>Alphaproteobacteria</taxon>
        <taxon>Hyphomicrobiales</taxon>
        <taxon>Methylobacteriaceae</taxon>
        <taxon>Microvirga</taxon>
    </lineage>
</organism>
<dbReference type="Proteomes" id="UP000620670">
    <property type="component" value="Unassembled WGS sequence"/>
</dbReference>
<protein>
    <submittedName>
        <fullName evidence="1">Uncharacterized protein</fullName>
    </submittedName>
</protein>